<feature type="compositionally biased region" description="Acidic residues" evidence="4">
    <location>
        <begin position="813"/>
        <end position="845"/>
    </location>
</feature>
<feature type="region of interest" description="Disordered" evidence="4">
    <location>
        <begin position="1"/>
        <end position="39"/>
    </location>
</feature>
<evidence type="ECO:0000256" key="2">
    <source>
        <dbReference type="ARBA" id="ARBA00023043"/>
    </source>
</evidence>
<dbReference type="Pfam" id="PF24883">
    <property type="entry name" value="NPHP3_N"/>
    <property type="match status" value="1"/>
</dbReference>
<dbReference type="PANTHER" id="PTHR24198:SF165">
    <property type="entry name" value="ANKYRIN REPEAT-CONTAINING PROTEIN-RELATED"/>
    <property type="match status" value="1"/>
</dbReference>
<keyword evidence="7" id="KW-1185">Reference proteome</keyword>
<sequence length="845" mass="93705">MPPGPNTKLQGAGPARSAPADWSADNYGSGTQSISTGSGAHNVNSGAGYLYNVQNQYITQSPPGPGSLRECQQSLAFLEMNDRPNDIDGAVEGTCEWLSRHETYRDWASRDRGLLWIEGKPGSGKSTLLKHVLRSVEADGDMGDKAIILSFFFHGRGGELQRKPLGLFRSLLHQLLVQVPECSPLLVDAFQQRCDTIGTVGEKWQWHARELPVFFESSAPAIADMITCQALGVVLWARLVVKRVLTLAGHGEELKIQAEIRRIPPDLDALYDGLIRSMESRAMSQRLIQWICISKVPLSIDQLRWAMAINPDLPYKSLQQCRESEEYTWDDETMERRIKTLSCGLAETVPFIKSRTVQFIHQSVKDFFMERGLLALAALDGSLVSSVVGVGRAHYNLCRICLRYMAMEEIAQRISSSWNDLESEFPLLGYAATWWVAHAKQGEVKGEGQDDLLQVFGWPSESLVQLWIRVYLKTVGYYSDEYPPEGTSLLHVVSRYELTDLLSSILHKVNQLEVDIDCRDGNGWTPLLWAASKGHAGIIELLLSTGKVNVDAKQTGGFYDITPLSWAVSNGDIATIKLLLDTGKVDVNVRDRSDYGQRTPLSWAASNRDATAVKLLLDTGKVDIDANVRDIGCYSHRTPLLWATSKGNAAVVKLLLDTGKVDVNMRDMSMYGHRTPLSWATLKRNTAVVKLLLDTDKVDVNVRDVNAAIVKLLLDTGKVDVDARDTEFDRTPLWLAATGGHEVIVKLLIDTGKVDVNARDKYGRMPLWVAVQRGYEAIVKLLLNTGKVDVDAKYTEFDQTPLLSSVKVAVEMDNGDEGGDEEDDSDGNGECGDDDEDEDEEEEET</sequence>
<name>A0A9P5HM30_9HYPO</name>
<dbReference type="AlphaFoldDB" id="A0A9P5HM30"/>
<dbReference type="PROSITE" id="PS50297">
    <property type="entry name" value="ANK_REP_REGION"/>
    <property type="match status" value="3"/>
</dbReference>
<organism evidence="6 7">
    <name type="scientific">Cylindrodendrum hubeiense</name>
    <dbReference type="NCBI Taxonomy" id="595255"/>
    <lineage>
        <taxon>Eukaryota</taxon>
        <taxon>Fungi</taxon>
        <taxon>Dikarya</taxon>
        <taxon>Ascomycota</taxon>
        <taxon>Pezizomycotina</taxon>
        <taxon>Sordariomycetes</taxon>
        <taxon>Hypocreomycetidae</taxon>
        <taxon>Hypocreales</taxon>
        <taxon>Nectriaceae</taxon>
        <taxon>Cylindrodendrum</taxon>
    </lineage>
</organism>
<feature type="compositionally biased region" description="Low complexity" evidence="4">
    <location>
        <begin position="28"/>
        <end position="39"/>
    </location>
</feature>
<evidence type="ECO:0000313" key="7">
    <source>
        <dbReference type="Proteomes" id="UP000722485"/>
    </source>
</evidence>
<dbReference type="EMBL" id="JAANBB010000033">
    <property type="protein sequence ID" value="KAF7554339.1"/>
    <property type="molecule type" value="Genomic_DNA"/>
</dbReference>
<evidence type="ECO:0000259" key="5">
    <source>
        <dbReference type="Pfam" id="PF24883"/>
    </source>
</evidence>
<feature type="repeat" description="ANK" evidence="3">
    <location>
        <begin position="762"/>
        <end position="786"/>
    </location>
</feature>
<evidence type="ECO:0000256" key="1">
    <source>
        <dbReference type="ARBA" id="ARBA00022737"/>
    </source>
</evidence>
<keyword evidence="1" id="KW-0677">Repeat</keyword>
<protein>
    <recommendedName>
        <fullName evidence="5">Nephrocystin 3-like N-terminal domain-containing protein</fullName>
    </recommendedName>
</protein>
<dbReference type="InterPro" id="IPR056884">
    <property type="entry name" value="NPHP3-like_N"/>
</dbReference>
<evidence type="ECO:0000313" key="6">
    <source>
        <dbReference type="EMBL" id="KAF7554339.1"/>
    </source>
</evidence>
<dbReference type="SMART" id="SM00248">
    <property type="entry name" value="ANK"/>
    <property type="match status" value="7"/>
</dbReference>
<reference evidence="6" key="1">
    <citation type="submission" date="2020-03" db="EMBL/GenBank/DDBJ databases">
        <title>Draft Genome Sequence of Cylindrodendrum hubeiense.</title>
        <authorList>
            <person name="Buettner E."/>
            <person name="Kellner H."/>
        </authorList>
    </citation>
    <scope>NUCLEOTIDE SEQUENCE</scope>
    <source>
        <strain evidence="6">IHI 201604</strain>
    </source>
</reference>
<feature type="domain" description="Nephrocystin 3-like N-terminal" evidence="5">
    <location>
        <begin position="93"/>
        <end position="207"/>
    </location>
</feature>
<comment type="caution">
    <text evidence="6">The sequence shown here is derived from an EMBL/GenBank/DDBJ whole genome shotgun (WGS) entry which is preliminary data.</text>
</comment>
<dbReference type="SUPFAM" id="SSF52540">
    <property type="entry name" value="P-loop containing nucleoside triphosphate hydrolases"/>
    <property type="match status" value="1"/>
</dbReference>
<keyword evidence="2 3" id="KW-0040">ANK repeat</keyword>
<dbReference type="Pfam" id="PF12796">
    <property type="entry name" value="Ank_2"/>
    <property type="match status" value="3"/>
</dbReference>
<dbReference type="InterPro" id="IPR036770">
    <property type="entry name" value="Ankyrin_rpt-contain_sf"/>
</dbReference>
<feature type="region of interest" description="Disordered" evidence="4">
    <location>
        <begin position="810"/>
        <end position="845"/>
    </location>
</feature>
<gene>
    <name evidence="6" type="ORF">G7Z17_g2948</name>
</gene>
<dbReference type="InterPro" id="IPR027417">
    <property type="entry name" value="P-loop_NTPase"/>
</dbReference>
<dbReference type="OrthoDB" id="7464126at2759"/>
<dbReference type="SUPFAM" id="SSF48403">
    <property type="entry name" value="Ankyrin repeat"/>
    <property type="match status" value="2"/>
</dbReference>
<dbReference type="Proteomes" id="UP000722485">
    <property type="component" value="Unassembled WGS sequence"/>
</dbReference>
<proteinExistence type="predicted"/>
<dbReference type="Gene3D" id="1.25.40.20">
    <property type="entry name" value="Ankyrin repeat-containing domain"/>
    <property type="match status" value="3"/>
</dbReference>
<feature type="repeat" description="ANK" evidence="3">
    <location>
        <begin position="522"/>
        <end position="546"/>
    </location>
</feature>
<dbReference type="InterPro" id="IPR002110">
    <property type="entry name" value="Ankyrin_rpt"/>
</dbReference>
<accession>A0A9P5HM30</accession>
<evidence type="ECO:0000256" key="4">
    <source>
        <dbReference type="SAM" id="MobiDB-lite"/>
    </source>
</evidence>
<dbReference type="PROSITE" id="PS50088">
    <property type="entry name" value="ANK_REPEAT"/>
    <property type="match status" value="3"/>
</dbReference>
<evidence type="ECO:0000256" key="3">
    <source>
        <dbReference type="PROSITE-ProRule" id="PRU00023"/>
    </source>
</evidence>
<feature type="repeat" description="ANK" evidence="3">
    <location>
        <begin position="635"/>
        <end position="659"/>
    </location>
</feature>
<dbReference type="Gene3D" id="3.40.50.300">
    <property type="entry name" value="P-loop containing nucleotide triphosphate hydrolases"/>
    <property type="match status" value="1"/>
</dbReference>
<dbReference type="PANTHER" id="PTHR24198">
    <property type="entry name" value="ANKYRIN REPEAT AND PROTEIN KINASE DOMAIN-CONTAINING PROTEIN"/>
    <property type="match status" value="1"/>
</dbReference>